<dbReference type="AlphaFoldDB" id="A0A7Y4A274"/>
<dbReference type="Proteomes" id="UP000565719">
    <property type="component" value="Unassembled WGS sequence"/>
</dbReference>
<dbReference type="GO" id="GO:0016787">
    <property type="term" value="F:hydrolase activity"/>
    <property type="evidence" value="ECO:0007669"/>
    <property type="project" value="UniProtKB-KW"/>
</dbReference>
<accession>A0A7Y4A274</accession>
<evidence type="ECO:0000313" key="3">
    <source>
        <dbReference type="Proteomes" id="UP000565719"/>
    </source>
</evidence>
<keyword evidence="2" id="KW-0378">Hydrolase</keyword>
<dbReference type="SUPFAM" id="SSF56281">
    <property type="entry name" value="Metallo-hydrolase/oxidoreductase"/>
    <property type="match status" value="1"/>
</dbReference>
<dbReference type="InterPro" id="IPR052926">
    <property type="entry name" value="Metallo-beta-lactamase_dom"/>
</dbReference>
<dbReference type="InterPro" id="IPR041712">
    <property type="entry name" value="DHPS-like_MBL-fold"/>
</dbReference>
<dbReference type="InterPro" id="IPR001279">
    <property type="entry name" value="Metallo-B-lactamas"/>
</dbReference>
<feature type="domain" description="Metallo-beta-lactamase" evidence="1">
    <location>
        <begin position="32"/>
        <end position="90"/>
    </location>
</feature>
<dbReference type="InterPro" id="IPR036866">
    <property type="entry name" value="RibonucZ/Hydroxyglut_hydro"/>
</dbReference>
<dbReference type="RefSeq" id="WP_171362340.1">
    <property type="nucleotide sequence ID" value="NZ_VTXC01000092.1"/>
</dbReference>
<comment type="caution">
    <text evidence="2">The sequence shown here is derived from an EMBL/GenBank/DDBJ whole genome shotgun (WGS) entry which is preliminary data.</text>
</comment>
<proteinExistence type="predicted"/>
<reference evidence="2 3" key="1">
    <citation type="submission" date="2019-09" db="EMBL/GenBank/DDBJ databases">
        <title>Draft genome sequencing and comparative genomics of hatchery-associated Vibrios.</title>
        <authorList>
            <person name="Kehlet-Delgado H."/>
            <person name="Mueller R.S."/>
        </authorList>
    </citation>
    <scope>NUCLEOTIDE SEQUENCE [LARGE SCALE GENOMIC DNA]</scope>
    <source>
        <strain evidence="2 3">99-46-Y</strain>
    </source>
</reference>
<dbReference type="PANTHER" id="PTHR13754">
    <property type="entry name" value="METALLO-BETA-LACTAMASE SUPERFAMILY PROTEIN"/>
    <property type="match status" value="1"/>
</dbReference>
<dbReference type="EMBL" id="VTXC01000092">
    <property type="protein sequence ID" value="NOH73390.1"/>
    <property type="molecule type" value="Genomic_DNA"/>
</dbReference>
<protein>
    <submittedName>
        <fullName evidence="2">MBL fold metallo-hydrolase</fullName>
    </submittedName>
</protein>
<dbReference type="Gene3D" id="3.60.15.10">
    <property type="entry name" value="Ribonuclease Z/Hydroxyacylglutathione hydrolase-like"/>
    <property type="match status" value="1"/>
</dbReference>
<organism evidence="2 3">
    <name type="scientific">Vibrio pectenicida</name>
    <dbReference type="NCBI Taxonomy" id="62763"/>
    <lineage>
        <taxon>Bacteria</taxon>
        <taxon>Pseudomonadati</taxon>
        <taxon>Pseudomonadota</taxon>
        <taxon>Gammaproteobacteria</taxon>
        <taxon>Vibrionales</taxon>
        <taxon>Vibrionaceae</taxon>
        <taxon>Vibrio</taxon>
    </lineage>
</organism>
<dbReference type="PANTHER" id="PTHR13754:SF13">
    <property type="entry name" value="METALLO-BETA-LACTAMASE SUPERFAMILY PROTEIN (AFU_ORTHOLOGUE AFUA_3G07630)"/>
    <property type="match status" value="1"/>
</dbReference>
<evidence type="ECO:0000259" key="1">
    <source>
        <dbReference type="Pfam" id="PF00753"/>
    </source>
</evidence>
<dbReference type="CDD" id="cd07713">
    <property type="entry name" value="DHPS-like_MBL-fold"/>
    <property type="match status" value="1"/>
</dbReference>
<sequence>MILTALIENTRLDGRTDLKVERGLALYAETLGQRILFDAGDSRRFCDNAEQLGIKLQNVTSAVISHRHHDHFNGIAHFFSHNSIAPVYVKKCSKTEYLFRAFGFKSNVGFNSNIFTQWPDRFRFVDTLTEIYPGIYVITDICNKYSQPFGNKYLFTRTEKGYENDDFTHELLLVVKEHDGLIIFTGCAHSGLLNMLETAVQLYPSTKIKAVVGGFHMVGLPLFNNIGGSEEDIRLIGKTLCMYSVGKFYTGHCTGSKAFGILKSVLGDKIEYLPTGRCVTI</sequence>
<gene>
    <name evidence="2" type="ORF">F0225_18935</name>
</gene>
<evidence type="ECO:0000313" key="2">
    <source>
        <dbReference type="EMBL" id="NOH73390.1"/>
    </source>
</evidence>
<dbReference type="Pfam" id="PF00753">
    <property type="entry name" value="Lactamase_B"/>
    <property type="match status" value="1"/>
</dbReference>
<name>A0A7Y4A274_9VIBR</name>
<dbReference type="GO" id="GO:0016740">
    <property type="term" value="F:transferase activity"/>
    <property type="evidence" value="ECO:0007669"/>
    <property type="project" value="TreeGrafter"/>
</dbReference>